<dbReference type="PIRSF" id="PIRSF016661">
    <property type="entry name" value="BioY"/>
    <property type="match status" value="1"/>
</dbReference>
<dbReference type="PATRIC" id="fig|1139996.3.peg.1988"/>
<evidence type="ECO:0000256" key="4">
    <source>
        <dbReference type="ARBA" id="ARBA00022475"/>
    </source>
</evidence>
<evidence type="ECO:0000256" key="8">
    <source>
        <dbReference type="PIRNR" id="PIRNR016661"/>
    </source>
</evidence>
<name>S0J762_9ENTE</name>
<dbReference type="Gene3D" id="1.10.1760.20">
    <property type="match status" value="1"/>
</dbReference>
<keyword evidence="5 9" id="KW-0812">Transmembrane</keyword>
<gene>
    <name evidence="10" type="ORF">OMQ_02017</name>
</gene>
<feature type="transmembrane region" description="Helical" evidence="9">
    <location>
        <begin position="78"/>
        <end position="102"/>
    </location>
</feature>
<evidence type="ECO:0000256" key="5">
    <source>
        <dbReference type="ARBA" id="ARBA00022692"/>
    </source>
</evidence>
<keyword evidence="11" id="KW-1185">Reference proteome</keyword>
<dbReference type="eggNOG" id="COG1268">
    <property type="taxonomic scope" value="Bacteria"/>
</dbReference>
<dbReference type="Pfam" id="PF02632">
    <property type="entry name" value="BioY"/>
    <property type="match status" value="1"/>
</dbReference>
<dbReference type="STRING" id="41997.RV16_GL000994"/>
<dbReference type="GO" id="GO:0005886">
    <property type="term" value="C:plasma membrane"/>
    <property type="evidence" value="ECO:0007669"/>
    <property type="project" value="UniProtKB-SubCell"/>
</dbReference>
<proteinExistence type="inferred from homology"/>
<dbReference type="GO" id="GO:0015225">
    <property type="term" value="F:biotin transmembrane transporter activity"/>
    <property type="evidence" value="ECO:0007669"/>
    <property type="project" value="UniProtKB-UniRule"/>
</dbReference>
<comment type="subcellular location">
    <subcellularLocation>
        <location evidence="1 8">Cell membrane</location>
        <topology evidence="1 8">Multi-pass membrane protein</topology>
    </subcellularLocation>
</comment>
<dbReference type="OrthoDB" id="9803495at2"/>
<evidence type="ECO:0000256" key="6">
    <source>
        <dbReference type="ARBA" id="ARBA00022989"/>
    </source>
</evidence>
<dbReference type="HOGENOM" id="CLU_077931_0_1_9"/>
<feature type="transmembrane region" description="Helical" evidence="9">
    <location>
        <begin position="143"/>
        <end position="168"/>
    </location>
</feature>
<evidence type="ECO:0000313" key="11">
    <source>
        <dbReference type="Proteomes" id="UP000014136"/>
    </source>
</evidence>
<feature type="transmembrane region" description="Helical" evidence="9">
    <location>
        <begin position="114"/>
        <end position="137"/>
    </location>
</feature>
<protein>
    <recommendedName>
        <fullName evidence="8">Biotin transporter</fullName>
    </recommendedName>
</protein>
<dbReference type="PANTHER" id="PTHR34295:SF4">
    <property type="entry name" value="BIOTIN TRANSPORTER BIOY-RELATED"/>
    <property type="match status" value="1"/>
</dbReference>
<organism evidence="10 11">
    <name type="scientific">Enterococcus saccharolyticus subsp. saccharolyticus ATCC 43076</name>
    <dbReference type="NCBI Taxonomy" id="1139996"/>
    <lineage>
        <taxon>Bacteria</taxon>
        <taxon>Bacillati</taxon>
        <taxon>Bacillota</taxon>
        <taxon>Bacilli</taxon>
        <taxon>Lactobacillales</taxon>
        <taxon>Enterococcaceae</taxon>
        <taxon>Enterococcus</taxon>
    </lineage>
</organism>
<dbReference type="PANTHER" id="PTHR34295">
    <property type="entry name" value="BIOTIN TRANSPORTER BIOY"/>
    <property type="match status" value="1"/>
</dbReference>
<dbReference type="RefSeq" id="WP_016175786.1">
    <property type="nucleotide sequence ID" value="NZ_KE136389.1"/>
</dbReference>
<feature type="transmembrane region" description="Helical" evidence="9">
    <location>
        <begin position="55"/>
        <end position="72"/>
    </location>
</feature>
<sequence length="183" mass="19337">MRTKDISMVAMMMAIIIVLGMIPPIPLGFIPVPIVLQNLGIMLAGIVLGAKRGGLAVALFLILVAVGMPFLSGGSGGFSVFLGPTTGYLIGWFISAILIGLGQEKFMTTKNWGIKFLIVALPGVLLVDLLGSIGLSIVTGMNLSAAIISSAVFIPGDTLKVILVIIIAERLLKVIYRKERVVY</sequence>
<keyword evidence="3 8" id="KW-0813">Transport</keyword>
<comment type="caution">
    <text evidence="10">The sequence shown here is derived from an EMBL/GenBank/DDBJ whole genome shotgun (WGS) entry which is preliminary data.</text>
</comment>
<dbReference type="InterPro" id="IPR003784">
    <property type="entry name" value="BioY"/>
</dbReference>
<evidence type="ECO:0000256" key="1">
    <source>
        <dbReference type="ARBA" id="ARBA00004651"/>
    </source>
</evidence>
<reference evidence="10 11" key="1">
    <citation type="submission" date="2013-03" db="EMBL/GenBank/DDBJ databases">
        <title>The Genome Sequence of Enterococcus saccharolyticus ATCC_43076 (Illumina only assembly).</title>
        <authorList>
            <consortium name="The Broad Institute Genomics Platform"/>
            <consortium name="The Broad Institute Genome Sequencing Center for Infectious Disease"/>
            <person name="Earl A."/>
            <person name="Russ C."/>
            <person name="Gilmore M."/>
            <person name="Surin D."/>
            <person name="Walker B."/>
            <person name="Young S."/>
            <person name="Zeng Q."/>
            <person name="Gargeya S."/>
            <person name="Fitzgerald M."/>
            <person name="Haas B."/>
            <person name="Abouelleil A."/>
            <person name="Allen A.W."/>
            <person name="Alvarado L."/>
            <person name="Arachchi H.M."/>
            <person name="Berlin A.M."/>
            <person name="Chapman S.B."/>
            <person name="Gainer-Dewar J."/>
            <person name="Goldberg J."/>
            <person name="Griggs A."/>
            <person name="Gujja S."/>
            <person name="Hansen M."/>
            <person name="Howarth C."/>
            <person name="Imamovic A."/>
            <person name="Ireland A."/>
            <person name="Larimer J."/>
            <person name="McCowan C."/>
            <person name="Murphy C."/>
            <person name="Pearson M."/>
            <person name="Poon T.W."/>
            <person name="Priest M."/>
            <person name="Roberts A."/>
            <person name="Saif S."/>
            <person name="Shea T."/>
            <person name="Sisk P."/>
            <person name="Sykes S."/>
            <person name="Wortman J."/>
            <person name="Nusbaum C."/>
            <person name="Birren B."/>
        </authorList>
    </citation>
    <scope>NUCLEOTIDE SEQUENCE [LARGE SCALE GENOMIC DNA]</scope>
    <source>
        <strain evidence="10 11">ATCC 43076</strain>
    </source>
</reference>
<feature type="transmembrane region" description="Helical" evidence="9">
    <location>
        <begin position="7"/>
        <end position="23"/>
    </location>
</feature>
<dbReference type="EMBL" id="AHYT01000009">
    <property type="protein sequence ID" value="EOT28102.1"/>
    <property type="molecule type" value="Genomic_DNA"/>
</dbReference>
<dbReference type="AlphaFoldDB" id="S0J762"/>
<evidence type="ECO:0000256" key="2">
    <source>
        <dbReference type="ARBA" id="ARBA00010692"/>
    </source>
</evidence>
<evidence type="ECO:0000256" key="9">
    <source>
        <dbReference type="SAM" id="Phobius"/>
    </source>
</evidence>
<keyword evidence="4 8" id="KW-1003">Cell membrane</keyword>
<evidence type="ECO:0000313" key="10">
    <source>
        <dbReference type="EMBL" id="EOT28102.1"/>
    </source>
</evidence>
<keyword evidence="7 8" id="KW-0472">Membrane</keyword>
<evidence type="ECO:0000256" key="7">
    <source>
        <dbReference type="ARBA" id="ARBA00023136"/>
    </source>
</evidence>
<comment type="similarity">
    <text evidence="2 8">Belongs to the BioY family.</text>
</comment>
<dbReference type="Proteomes" id="UP000014136">
    <property type="component" value="Unassembled WGS sequence"/>
</dbReference>
<evidence type="ECO:0000256" key="3">
    <source>
        <dbReference type="ARBA" id="ARBA00022448"/>
    </source>
</evidence>
<accession>S0J762</accession>
<keyword evidence="6 9" id="KW-1133">Transmembrane helix</keyword>